<name>A0A818DF74_9BILA</name>
<organism evidence="2 4">
    <name type="scientific">Rotaria socialis</name>
    <dbReference type="NCBI Taxonomy" id="392032"/>
    <lineage>
        <taxon>Eukaryota</taxon>
        <taxon>Metazoa</taxon>
        <taxon>Spiralia</taxon>
        <taxon>Gnathifera</taxon>
        <taxon>Rotifera</taxon>
        <taxon>Eurotatoria</taxon>
        <taxon>Bdelloidea</taxon>
        <taxon>Philodinida</taxon>
        <taxon>Philodinidae</taxon>
        <taxon>Rotaria</taxon>
    </lineage>
</organism>
<evidence type="ECO:0000313" key="5">
    <source>
        <dbReference type="Proteomes" id="UP000663873"/>
    </source>
</evidence>
<dbReference type="Proteomes" id="UP000663873">
    <property type="component" value="Unassembled WGS sequence"/>
</dbReference>
<dbReference type="EMBL" id="CAJNXB010005680">
    <property type="protein sequence ID" value="CAF3440657.1"/>
    <property type="molecule type" value="Genomic_DNA"/>
</dbReference>
<proteinExistence type="predicted"/>
<keyword evidence="5" id="KW-1185">Reference proteome</keyword>
<dbReference type="EMBL" id="CAJOBP010016006">
    <property type="protein sequence ID" value="CAF4582828.1"/>
    <property type="molecule type" value="Genomic_DNA"/>
</dbReference>
<protein>
    <submittedName>
        <fullName evidence="2">Uncharacterized protein</fullName>
    </submittedName>
</protein>
<evidence type="ECO:0000313" key="3">
    <source>
        <dbReference type="EMBL" id="CAF4582828.1"/>
    </source>
</evidence>
<keyword evidence="1" id="KW-0812">Transmembrane</keyword>
<evidence type="ECO:0000313" key="2">
    <source>
        <dbReference type="EMBL" id="CAF3440657.1"/>
    </source>
</evidence>
<keyword evidence="1" id="KW-0472">Membrane</keyword>
<keyword evidence="1" id="KW-1133">Transmembrane helix</keyword>
<sequence length="244" mass="28419">VKSIILDEVSNRILLFEARFLRSTTAFFSIFLLTQLLLDILLRMQSKLNDKDELIARCTEEFANDLTELKKLENFHLDYKPEKFFEWYTKDVFVYRLLNKALPIHSKRYEKSAHALSKTGTHSCLIIVANDFQKMNRKICPTVANIHLDGYNSDDEMRVLLEITTDPKLTDGVQPLSNITRFSQYPEEEEVLFMADIIFSFTDVIIGDSFSAVKLELRSEEDNDLKSLFETLLNEYRSIQIVVI</sequence>
<accession>A0A818DF74</accession>
<evidence type="ECO:0000313" key="4">
    <source>
        <dbReference type="Proteomes" id="UP000663825"/>
    </source>
</evidence>
<evidence type="ECO:0000256" key="1">
    <source>
        <dbReference type="SAM" id="Phobius"/>
    </source>
</evidence>
<dbReference type="AlphaFoldDB" id="A0A818DF74"/>
<gene>
    <name evidence="2" type="ORF">TIS948_LOCUS31161</name>
    <name evidence="3" type="ORF">UJA718_LOCUS30698</name>
</gene>
<feature type="non-terminal residue" evidence="2">
    <location>
        <position position="1"/>
    </location>
</feature>
<comment type="caution">
    <text evidence="2">The sequence shown here is derived from an EMBL/GenBank/DDBJ whole genome shotgun (WGS) entry which is preliminary data.</text>
</comment>
<reference evidence="2" key="1">
    <citation type="submission" date="2021-02" db="EMBL/GenBank/DDBJ databases">
        <authorList>
            <person name="Nowell W R."/>
        </authorList>
    </citation>
    <scope>NUCLEOTIDE SEQUENCE</scope>
</reference>
<feature type="transmembrane region" description="Helical" evidence="1">
    <location>
        <begin position="20"/>
        <end position="42"/>
    </location>
</feature>
<dbReference type="Proteomes" id="UP000663825">
    <property type="component" value="Unassembled WGS sequence"/>
</dbReference>